<sequence length="287" mass="30953">MGRIVCVHGIGQHAVGEELLLRDWQPALLDGLTRADHRDAVNASDVAMAFYGHLFRPAGERLAVGDPFFTADDVETGLEEDLLLAWWTEAARVDPKVAPPGADTLVRVPGSVQAALRQLSRSRFFGGLALRAMVFDLKQVSRYLRDPHLREAAQATVGKLITEDTRVVVAHSLGSVVAYETLAAMPGHQVRALVTLGSPLGIANLIFDRLEPAPRDGLGAWPGSDDLTWTNIADHGDVVALEKDLRPRFGPRVDNAVVHNGAHAHAVTAYLTDKLTGTAIADGLHVR</sequence>
<keyword evidence="2" id="KW-1185">Reference proteome</keyword>
<dbReference type="SUPFAM" id="SSF53474">
    <property type="entry name" value="alpha/beta-Hydrolases"/>
    <property type="match status" value="1"/>
</dbReference>
<evidence type="ECO:0000313" key="1">
    <source>
        <dbReference type="EMBL" id="VVJ22608.1"/>
    </source>
</evidence>
<dbReference type="InterPro" id="IPR029058">
    <property type="entry name" value="AB_hydrolase_fold"/>
</dbReference>
<reference evidence="1 2" key="1">
    <citation type="submission" date="2019-09" db="EMBL/GenBank/DDBJ databases">
        <authorList>
            <person name="Leyn A S."/>
        </authorList>
    </citation>
    <scope>NUCLEOTIDE SEQUENCE [LARGE SCALE GENOMIC DNA]</scope>
    <source>
        <strain evidence="1">AA231_1</strain>
    </source>
</reference>
<organism evidence="1 2">
    <name type="scientific">Amycolatopsis camponoti</name>
    <dbReference type="NCBI Taxonomy" id="2606593"/>
    <lineage>
        <taxon>Bacteria</taxon>
        <taxon>Bacillati</taxon>
        <taxon>Actinomycetota</taxon>
        <taxon>Actinomycetes</taxon>
        <taxon>Pseudonocardiales</taxon>
        <taxon>Pseudonocardiaceae</taxon>
        <taxon>Amycolatopsis</taxon>
    </lineage>
</organism>
<dbReference type="Gene3D" id="3.40.50.1820">
    <property type="entry name" value="alpha/beta hydrolase"/>
    <property type="match status" value="1"/>
</dbReference>
<dbReference type="Proteomes" id="UP000399805">
    <property type="component" value="Unassembled WGS sequence"/>
</dbReference>
<evidence type="ECO:0000313" key="2">
    <source>
        <dbReference type="Proteomes" id="UP000399805"/>
    </source>
</evidence>
<proteinExistence type="predicted"/>
<protein>
    <submittedName>
        <fullName evidence="1">Uncharacterized protein</fullName>
    </submittedName>
</protein>
<accession>A0A6I8LWQ1</accession>
<dbReference type="EMBL" id="CABVGP010000003">
    <property type="protein sequence ID" value="VVJ22608.1"/>
    <property type="molecule type" value="Genomic_DNA"/>
</dbReference>
<name>A0A6I8LWQ1_9PSEU</name>
<gene>
    <name evidence="1" type="ORF">AA23TX_07525</name>
</gene>
<dbReference type="AlphaFoldDB" id="A0A6I8LWQ1"/>